<sequence length="294" mass="32005">MSADLHDTAARWLGAGDPGVVIEVLKTAGSVPREAGTRMLVSAKQAVGTIGGGHLELMAIENARTLLANVPGFEPVDRHYPLGPALGQCCGGAVTLRFLRLDARTAQAWPRPTPRFFLQLYGAGHVGRAIVRLLAGIPCEVQWIDERESEFPVDEPLPAHIERVCVDQVEGEVDVAPAGACYLVLTHRHDLDMRIAEAILRRGDFGYLGMIGSKTKRARFFHRYEERGIRTETLARMTCPIGVPGIEGKEPEVIAIAVVAQLLQLQRPPVEPAAAMLAPMHRESRLKSRGTCCS</sequence>
<gene>
    <name evidence="3" type="primary">xdhC</name>
    <name evidence="3" type="ORF">LPC04_19510</name>
</gene>
<proteinExistence type="predicted"/>
<comment type="caution">
    <text evidence="3">The sequence shown here is derived from an EMBL/GenBank/DDBJ whole genome shotgun (WGS) entry which is preliminary data.</text>
</comment>
<dbReference type="NCBIfam" id="TIGR02964">
    <property type="entry name" value="xanthine_xdhC"/>
    <property type="match status" value="1"/>
</dbReference>
<dbReference type="InterPro" id="IPR003777">
    <property type="entry name" value="XdhC_CoxI"/>
</dbReference>
<dbReference type="PANTHER" id="PTHR30388:SF6">
    <property type="entry name" value="XANTHINE DEHYDROGENASE SUBUNIT A-RELATED"/>
    <property type="match status" value="1"/>
</dbReference>
<dbReference type="Pfam" id="PF13478">
    <property type="entry name" value="XdhC_C"/>
    <property type="match status" value="1"/>
</dbReference>
<dbReference type="PANTHER" id="PTHR30388">
    <property type="entry name" value="ALDEHYDE OXIDOREDUCTASE MOLYBDENUM COFACTOR ASSEMBLY PROTEIN"/>
    <property type="match status" value="1"/>
</dbReference>
<evidence type="ECO:0000313" key="4">
    <source>
        <dbReference type="Proteomes" id="UP001139353"/>
    </source>
</evidence>
<dbReference type="RefSeq" id="WP_275683941.1">
    <property type="nucleotide sequence ID" value="NZ_JAJLJH010000006.1"/>
</dbReference>
<feature type="domain" description="XdhC- CoxI" evidence="1">
    <location>
        <begin position="12"/>
        <end position="68"/>
    </location>
</feature>
<accession>A0A9X1YLE7</accession>
<evidence type="ECO:0000259" key="1">
    <source>
        <dbReference type="Pfam" id="PF02625"/>
    </source>
</evidence>
<dbReference type="AlphaFoldDB" id="A0A9X1YLE7"/>
<protein>
    <submittedName>
        <fullName evidence="3">Xanthine dehydrogenase accessory protein XdhC</fullName>
    </submittedName>
</protein>
<dbReference type="Gene3D" id="3.40.50.720">
    <property type="entry name" value="NAD(P)-binding Rossmann-like Domain"/>
    <property type="match status" value="1"/>
</dbReference>
<dbReference type="InterPro" id="IPR014308">
    <property type="entry name" value="Xanthine_DH_XdhC"/>
</dbReference>
<dbReference type="InterPro" id="IPR027051">
    <property type="entry name" value="XdhC_Rossmann_dom"/>
</dbReference>
<reference evidence="3" key="1">
    <citation type="submission" date="2021-11" db="EMBL/GenBank/DDBJ databases">
        <title>BS-T2-15 a new species belonging to the Comamonadaceae family isolated from the soil of a French oak forest.</title>
        <authorList>
            <person name="Mieszkin S."/>
            <person name="Alain K."/>
        </authorList>
    </citation>
    <scope>NUCLEOTIDE SEQUENCE</scope>
    <source>
        <strain evidence="3">BS-T2-15</strain>
    </source>
</reference>
<dbReference type="Pfam" id="PF02625">
    <property type="entry name" value="XdhC_CoxI"/>
    <property type="match status" value="1"/>
</dbReference>
<evidence type="ECO:0000259" key="2">
    <source>
        <dbReference type="Pfam" id="PF13478"/>
    </source>
</evidence>
<dbReference type="EMBL" id="JAJLJH010000006">
    <property type="protein sequence ID" value="MCK9687897.1"/>
    <property type="molecule type" value="Genomic_DNA"/>
</dbReference>
<evidence type="ECO:0000313" key="3">
    <source>
        <dbReference type="EMBL" id="MCK9687897.1"/>
    </source>
</evidence>
<feature type="domain" description="XdhC Rossmann" evidence="2">
    <location>
        <begin position="118"/>
        <end position="262"/>
    </location>
</feature>
<dbReference type="InterPro" id="IPR052698">
    <property type="entry name" value="MoCofactor_Util/Proc"/>
</dbReference>
<organism evidence="3 4">
    <name type="scientific">Scleromatobacter humisilvae</name>
    <dbReference type="NCBI Taxonomy" id="2897159"/>
    <lineage>
        <taxon>Bacteria</taxon>
        <taxon>Pseudomonadati</taxon>
        <taxon>Pseudomonadota</taxon>
        <taxon>Betaproteobacteria</taxon>
        <taxon>Burkholderiales</taxon>
        <taxon>Sphaerotilaceae</taxon>
        <taxon>Scleromatobacter</taxon>
    </lineage>
</organism>
<name>A0A9X1YLE7_9BURK</name>
<keyword evidence="4" id="KW-1185">Reference proteome</keyword>
<dbReference type="Proteomes" id="UP001139353">
    <property type="component" value="Unassembled WGS sequence"/>
</dbReference>